<dbReference type="RefSeq" id="WP_021453275.1">
    <property type="nucleotide sequence ID" value="NZ_CANUIM010000025.1"/>
</dbReference>
<accession>A0A7M1WEK6</accession>
<dbReference type="CDD" id="cd00761">
    <property type="entry name" value="Glyco_tranf_GTA_type"/>
    <property type="match status" value="1"/>
</dbReference>
<name>A0A7M1WEK6_VIBPH</name>
<proteinExistence type="predicted"/>
<dbReference type="PANTHER" id="PTHR22916:SF3">
    <property type="entry name" value="UDP-GLCNAC:BETAGAL BETA-1,3-N-ACETYLGLUCOSAMINYLTRANSFERASE-LIKE PROTEIN 1"/>
    <property type="match status" value="1"/>
</dbReference>
<dbReference type="EC" id="2.4.1.305" evidence="2"/>
<dbReference type="Gene3D" id="3.90.550.10">
    <property type="entry name" value="Spore Coat Polysaccharide Biosynthesis Protein SpsA, Chain A"/>
    <property type="match status" value="1"/>
</dbReference>
<keyword evidence="2" id="KW-0328">Glycosyltransferase</keyword>
<dbReference type="EMBL" id="MT898297">
    <property type="protein sequence ID" value="QOS25527.1"/>
    <property type="molecule type" value="Genomic_DNA"/>
</dbReference>
<reference evidence="2" key="1">
    <citation type="submission" date="2020-08" db="EMBL/GenBank/DDBJ databases">
        <title>Genetic structure, function and evolution of capsule biosynthesis loci in Vibrio parahaemolyticus.</title>
        <authorList>
            <person name="Li L."/>
            <person name="Bian S."/>
        </authorList>
    </citation>
    <scope>NUCLEOTIDE SEQUENCE</scope>
    <source>
        <strain evidence="2">VP439</strain>
    </source>
</reference>
<evidence type="ECO:0000259" key="1">
    <source>
        <dbReference type="Pfam" id="PF00535"/>
    </source>
</evidence>
<protein>
    <submittedName>
        <fullName evidence="2">UDP-Glc:alpha-D-GlcNAc-diphosphoundecaprenol beta-1,3-glucosyltransferase WfgD</fullName>
        <ecNumber evidence="2">2.4.1.305</ecNumber>
    </submittedName>
</protein>
<dbReference type="AlphaFoldDB" id="A0A7M1WEK6"/>
<dbReference type="PANTHER" id="PTHR22916">
    <property type="entry name" value="GLYCOSYLTRANSFERASE"/>
    <property type="match status" value="1"/>
</dbReference>
<dbReference type="SUPFAM" id="SSF53448">
    <property type="entry name" value="Nucleotide-diphospho-sugar transferases"/>
    <property type="match status" value="1"/>
</dbReference>
<gene>
    <name evidence="2" type="primary">wfgD</name>
    <name evidence="2" type="ORF">VP439_00018</name>
</gene>
<evidence type="ECO:0000313" key="2">
    <source>
        <dbReference type="EMBL" id="QOS25527.1"/>
    </source>
</evidence>
<feature type="domain" description="Glycosyltransferase 2-like" evidence="1">
    <location>
        <begin position="7"/>
        <end position="138"/>
    </location>
</feature>
<dbReference type="GO" id="GO:0016758">
    <property type="term" value="F:hexosyltransferase activity"/>
    <property type="evidence" value="ECO:0007669"/>
    <property type="project" value="UniProtKB-ARBA"/>
</dbReference>
<sequence length="248" mass="28850">MNNVTVSIIMPAYNSSRFIKDSILSVISQTYSNWELIIVNDHSTDDTENIVESFSSLDDRIKLLHNRDTSRGAYFARNLGLRNAKGRFICFLDSDDKWLPEKLERQLEIMISEGYSVCHAGYFRITESDKLINSVTVLEKVTYNEQLKSNRIPNLTGIYDSHKIPIIEQKNIGHEDYNMWLDILKESPSIGIQEPLAYYRVVDNSLSSNKLKAARWHYSILRSQKEIGLIRRGVYFGSYIYYALRKRF</sequence>
<dbReference type="InterPro" id="IPR001173">
    <property type="entry name" value="Glyco_trans_2-like"/>
</dbReference>
<organism evidence="2">
    <name type="scientific">Vibrio parahaemolyticus</name>
    <dbReference type="NCBI Taxonomy" id="670"/>
    <lineage>
        <taxon>Bacteria</taxon>
        <taxon>Pseudomonadati</taxon>
        <taxon>Pseudomonadota</taxon>
        <taxon>Gammaproteobacteria</taxon>
        <taxon>Vibrionales</taxon>
        <taxon>Vibrionaceae</taxon>
        <taxon>Vibrio</taxon>
    </lineage>
</organism>
<keyword evidence="2" id="KW-0808">Transferase</keyword>
<dbReference type="Pfam" id="PF00535">
    <property type="entry name" value="Glycos_transf_2"/>
    <property type="match status" value="1"/>
</dbReference>
<dbReference type="InterPro" id="IPR029044">
    <property type="entry name" value="Nucleotide-diphossugar_trans"/>
</dbReference>